<dbReference type="InParanoid" id="U5FXD7"/>
<reference evidence="1 2" key="1">
    <citation type="journal article" date="2006" name="Science">
        <title>The genome of black cottonwood, Populus trichocarpa (Torr. &amp; Gray).</title>
        <authorList>
            <person name="Tuskan G.A."/>
            <person name="Difazio S."/>
            <person name="Jansson S."/>
            <person name="Bohlmann J."/>
            <person name="Grigoriev I."/>
            <person name="Hellsten U."/>
            <person name="Putnam N."/>
            <person name="Ralph S."/>
            <person name="Rombauts S."/>
            <person name="Salamov A."/>
            <person name="Schein J."/>
            <person name="Sterck L."/>
            <person name="Aerts A."/>
            <person name="Bhalerao R.R."/>
            <person name="Bhalerao R.P."/>
            <person name="Blaudez D."/>
            <person name="Boerjan W."/>
            <person name="Brun A."/>
            <person name="Brunner A."/>
            <person name="Busov V."/>
            <person name="Campbell M."/>
            <person name="Carlson J."/>
            <person name="Chalot M."/>
            <person name="Chapman J."/>
            <person name="Chen G.L."/>
            <person name="Cooper D."/>
            <person name="Coutinho P.M."/>
            <person name="Couturier J."/>
            <person name="Covert S."/>
            <person name="Cronk Q."/>
            <person name="Cunningham R."/>
            <person name="Davis J."/>
            <person name="Degroeve S."/>
            <person name="Dejardin A."/>
            <person name="Depamphilis C."/>
            <person name="Detter J."/>
            <person name="Dirks B."/>
            <person name="Dubchak I."/>
            <person name="Duplessis S."/>
            <person name="Ehlting J."/>
            <person name="Ellis B."/>
            <person name="Gendler K."/>
            <person name="Goodstein D."/>
            <person name="Gribskov M."/>
            <person name="Grimwood J."/>
            <person name="Groover A."/>
            <person name="Gunter L."/>
            <person name="Hamberger B."/>
            <person name="Heinze B."/>
            <person name="Helariutta Y."/>
            <person name="Henrissat B."/>
            <person name="Holligan D."/>
            <person name="Holt R."/>
            <person name="Huang W."/>
            <person name="Islam-Faridi N."/>
            <person name="Jones S."/>
            <person name="Jones-Rhoades M."/>
            <person name="Jorgensen R."/>
            <person name="Joshi C."/>
            <person name="Kangasjarvi J."/>
            <person name="Karlsson J."/>
            <person name="Kelleher C."/>
            <person name="Kirkpatrick R."/>
            <person name="Kirst M."/>
            <person name="Kohler A."/>
            <person name="Kalluri U."/>
            <person name="Larimer F."/>
            <person name="Leebens-Mack J."/>
            <person name="Leple J.C."/>
            <person name="Locascio P."/>
            <person name="Lou Y."/>
            <person name="Lucas S."/>
            <person name="Martin F."/>
            <person name="Montanini B."/>
            <person name="Napoli C."/>
            <person name="Nelson D.R."/>
            <person name="Nelson C."/>
            <person name="Nieminen K."/>
            <person name="Nilsson O."/>
            <person name="Pereda V."/>
            <person name="Peter G."/>
            <person name="Philippe R."/>
            <person name="Pilate G."/>
            <person name="Poliakov A."/>
            <person name="Razumovskaya J."/>
            <person name="Richardson P."/>
            <person name="Rinaldi C."/>
            <person name="Ritland K."/>
            <person name="Rouze P."/>
            <person name="Ryaboy D."/>
            <person name="Schmutz J."/>
            <person name="Schrader J."/>
            <person name="Segerman B."/>
            <person name="Shin H."/>
            <person name="Siddiqui A."/>
            <person name="Sterky F."/>
            <person name="Terry A."/>
            <person name="Tsai C.J."/>
            <person name="Uberbacher E."/>
            <person name="Unneberg P."/>
            <person name="Vahala J."/>
            <person name="Wall K."/>
            <person name="Wessler S."/>
            <person name="Yang G."/>
            <person name="Yin T."/>
            <person name="Douglas C."/>
            <person name="Marra M."/>
            <person name="Sandberg G."/>
            <person name="Van de Peer Y."/>
            <person name="Rokhsar D."/>
        </authorList>
    </citation>
    <scope>NUCLEOTIDE SEQUENCE [LARGE SCALE GENOMIC DNA]</scope>
    <source>
        <strain evidence="2">cv. Nisqually</strain>
    </source>
</reference>
<gene>
    <name evidence="1" type="ORF">POPTR_012G119900</name>
</gene>
<dbReference type="AlphaFoldDB" id="U5FXD7"/>
<accession>U5FXD7</accession>
<proteinExistence type="predicted"/>
<sequence>MDSKLCLKKYRLKNRLYWSLKVSSDCSWSCKKLMKLRYAVCGKSATLLRKGKNLSSCEIIGILMSLLLKNIGLD</sequence>
<evidence type="ECO:0000313" key="1">
    <source>
        <dbReference type="EMBL" id="PNT10727.1"/>
    </source>
</evidence>
<evidence type="ECO:0000313" key="2">
    <source>
        <dbReference type="Proteomes" id="UP000006729"/>
    </source>
</evidence>
<dbReference type="Proteomes" id="UP000006729">
    <property type="component" value="Chromosome 12"/>
</dbReference>
<dbReference type="EMBL" id="CM009301">
    <property type="protein sequence ID" value="PNT10727.1"/>
    <property type="molecule type" value="Genomic_DNA"/>
</dbReference>
<dbReference type="HOGENOM" id="CLU_2692357_0_0_1"/>
<protein>
    <submittedName>
        <fullName evidence="1">Uncharacterized protein</fullName>
    </submittedName>
</protein>
<name>U5FXD7_POPTR</name>
<organism evidence="1 2">
    <name type="scientific">Populus trichocarpa</name>
    <name type="common">Western balsam poplar</name>
    <name type="synonym">Populus balsamifera subsp. trichocarpa</name>
    <dbReference type="NCBI Taxonomy" id="3694"/>
    <lineage>
        <taxon>Eukaryota</taxon>
        <taxon>Viridiplantae</taxon>
        <taxon>Streptophyta</taxon>
        <taxon>Embryophyta</taxon>
        <taxon>Tracheophyta</taxon>
        <taxon>Spermatophyta</taxon>
        <taxon>Magnoliopsida</taxon>
        <taxon>eudicotyledons</taxon>
        <taxon>Gunneridae</taxon>
        <taxon>Pentapetalae</taxon>
        <taxon>rosids</taxon>
        <taxon>fabids</taxon>
        <taxon>Malpighiales</taxon>
        <taxon>Salicaceae</taxon>
        <taxon>Saliceae</taxon>
        <taxon>Populus</taxon>
    </lineage>
</organism>
<keyword evidence="2" id="KW-1185">Reference proteome</keyword>